<reference evidence="1 2" key="1">
    <citation type="submission" date="2024-05" db="EMBL/GenBank/DDBJ databases">
        <title>A draft genome resource for the thread blight pathogen Marasmius tenuissimus strain MS-2.</title>
        <authorList>
            <person name="Yulfo-Soto G.E."/>
            <person name="Baruah I.K."/>
            <person name="Amoako-Attah I."/>
            <person name="Bukari Y."/>
            <person name="Meinhardt L.W."/>
            <person name="Bailey B.A."/>
            <person name="Cohen S.P."/>
        </authorList>
    </citation>
    <scope>NUCLEOTIDE SEQUENCE [LARGE SCALE GENOMIC DNA]</scope>
    <source>
        <strain evidence="1 2">MS-2</strain>
    </source>
</reference>
<evidence type="ECO:0000313" key="2">
    <source>
        <dbReference type="Proteomes" id="UP001437256"/>
    </source>
</evidence>
<comment type="caution">
    <text evidence="1">The sequence shown here is derived from an EMBL/GenBank/DDBJ whole genome shotgun (WGS) entry which is preliminary data.</text>
</comment>
<dbReference type="Proteomes" id="UP001437256">
    <property type="component" value="Unassembled WGS sequence"/>
</dbReference>
<name>A0ABR3A5Y0_9AGAR</name>
<protein>
    <submittedName>
        <fullName evidence="1">Uncharacterized protein</fullName>
    </submittedName>
</protein>
<gene>
    <name evidence="1" type="ORF">AAF712_003421</name>
</gene>
<organism evidence="1 2">
    <name type="scientific">Marasmius tenuissimus</name>
    <dbReference type="NCBI Taxonomy" id="585030"/>
    <lineage>
        <taxon>Eukaryota</taxon>
        <taxon>Fungi</taxon>
        <taxon>Dikarya</taxon>
        <taxon>Basidiomycota</taxon>
        <taxon>Agaricomycotina</taxon>
        <taxon>Agaricomycetes</taxon>
        <taxon>Agaricomycetidae</taxon>
        <taxon>Agaricales</taxon>
        <taxon>Marasmiineae</taxon>
        <taxon>Marasmiaceae</taxon>
        <taxon>Marasmius</taxon>
    </lineage>
</organism>
<dbReference type="EMBL" id="JBBXMP010000012">
    <property type="protein sequence ID" value="KAL0069396.1"/>
    <property type="molecule type" value="Genomic_DNA"/>
</dbReference>
<proteinExistence type="predicted"/>
<keyword evidence="2" id="KW-1185">Reference proteome</keyword>
<accession>A0ABR3A5Y0</accession>
<sequence>MATFDKNSFQELPDIIKEFVVLVPTTHPSDKASMNSQLCHIHSTPEWTVPGSSGGQQYLITLPVVSALNPFRKWRSADMPPNAGYFFDQQTMTKLRVITMEHNKRSEAWLSENGSLKVTLMLKALRNLEKTYKSGNKAAEGDRTTFSPSRKTWGSRGVQSTLSAGFTPFAKGGTEDVDGFTLVGADVSLPQLSYDHRF</sequence>
<evidence type="ECO:0000313" key="1">
    <source>
        <dbReference type="EMBL" id="KAL0069396.1"/>
    </source>
</evidence>